<reference evidence="6 7" key="1">
    <citation type="submission" date="2019-11" db="EMBL/GenBank/DDBJ databases">
        <title>Growth characteristics of pneumococcus vary with the chemical composition of the capsule and with environmental conditions.</title>
        <authorList>
            <person name="Tothpal A."/>
            <person name="Desobry K."/>
            <person name="Joshi S."/>
            <person name="Wyllie A.L."/>
            <person name="Weinberger D.M."/>
        </authorList>
    </citation>
    <scope>NUCLEOTIDE SEQUENCE [LARGE SCALE GENOMIC DNA]</scope>
    <source>
        <strain evidence="7">pnumococcus19F</strain>
    </source>
</reference>
<evidence type="ECO:0000313" key="7">
    <source>
        <dbReference type="Proteomes" id="UP000483094"/>
    </source>
</evidence>
<dbReference type="GO" id="GO:0005524">
    <property type="term" value="F:ATP binding"/>
    <property type="evidence" value="ECO:0007669"/>
    <property type="project" value="InterPro"/>
</dbReference>
<dbReference type="Pfam" id="PF00204">
    <property type="entry name" value="DNA_gyraseB"/>
    <property type="match status" value="1"/>
</dbReference>
<sequence length="84" mass="9660">TISERLNESAFLLKNVTLSLTDKRTDEAIEFHYENGVQDFVSYLNEDKEILTPVLYFEGEDNGFQVEVALQYNDGFSDNILSFV</sequence>
<dbReference type="EMBL" id="WNHQ01002291">
    <property type="protein sequence ID" value="MTV75537.1"/>
    <property type="molecule type" value="Genomic_DNA"/>
</dbReference>
<dbReference type="InterPro" id="IPR036890">
    <property type="entry name" value="HATPase_C_sf"/>
</dbReference>
<dbReference type="PRINTS" id="PR01159">
    <property type="entry name" value="DNAGYRASEB"/>
</dbReference>
<keyword evidence="4" id="KW-0413">Isomerase</keyword>
<dbReference type="EC" id="5.6.2.2" evidence="2"/>
<evidence type="ECO:0000313" key="6">
    <source>
        <dbReference type="EMBL" id="MTV75537.1"/>
    </source>
</evidence>
<dbReference type="InterPro" id="IPR000565">
    <property type="entry name" value="Topo_IIA_B"/>
</dbReference>
<dbReference type="Proteomes" id="UP000483094">
    <property type="component" value="Unassembled WGS sequence"/>
</dbReference>
<evidence type="ECO:0000256" key="1">
    <source>
        <dbReference type="ARBA" id="ARBA00000185"/>
    </source>
</evidence>
<dbReference type="PANTHER" id="PTHR45866">
    <property type="entry name" value="DNA GYRASE/TOPOISOMERASE SUBUNIT B"/>
    <property type="match status" value="1"/>
</dbReference>
<proteinExistence type="predicted"/>
<feature type="domain" description="DNA topoisomerase type IIA subunit B" evidence="5">
    <location>
        <begin position="36"/>
        <end position="84"/>
    </location>
</feature>
<accession>A0A6G2DG52</accession>
<dbReference type="GO" id="GO:0003677">
    <property type="term" value="F:DNA binding"/>
    <property type="evidence" value="ECO:0007669"/>
    <property type="project" value="UniProtKB-KW"/>
</dbReference>
<evidence type="ECO:0000256" key="3">
    <source>
        <dbReference type="ARBA" id="ARBA00023125"/>
    </source>
</evidence>
<evidence type="ECO:0000256" key="2">
    <source>
        <dbReference type="ARBA" id="ARBA00012895"/>
    </source>
</evidence>
<protein>
    <recommendedName>
        <fullName evidence="2">DNA topoisomerase (ATP-hydrolyzing)</fullName>
        <ecNumber evidence="2">5.6.2.2</ecNumber>
    </recommendedName>
</protein>
<dbReference type="InterPro" id="IPR013506">
    <property type="entry name" value="Topo_IIA_bsu_dom2"/>
</dbReference>
<keyword evidence="3" id="KW-0238">DNA-binding</keyword>
<dbReference type="GO" id="GO:0006265">
    <property type="term" value="P:DNA topological change"/>
    <property type="evidence" value="ECO:0007669"/>
    <property type="project" value="InterPro"/>
</dbReference>
<dbReference type="SUPFAM" id="SSF54211">
    <property type="entry name" value="Ribosomal protein S5 domain 2-like"/>
    <property type="match status" value="1"/>
</dbReference>
<gene>
    <name evidence="6" type="ORF">GM540_16510</name>
</gene>
<evidence type="ECO:0000256" key="4">
    <source>
        <dbReference type="ARBA" id="ARBA00023235"/>
    </source>
</evidence>
<organism evidence="6 7">
    <name type="scientific">Streptococcus pneumoniae</name>
    <dbReference type="NCBI Taxonomy" id="1313"/>
    <lineage>
        <taxon>Bacteria</taxon>
        <taxon>Bacillati</taxon>
        <taxon>Bacillota</taxon>
        <taxon>Bacilli</taxon>
        <taxon>Lactobacillales</taxon>
        <taxon>Streptococcaceae</taxon>
        <taxon>Streptococcus</taxon>
    </lineage>
</organism>
<dbReference type="Gene3D" id="3.30.565.10">
    <property type="entry name" value="Histidine kinase-like ATPase, C-terminal domain"/>
    <property type="match status" value="1"/>
</dbReference>
<dbReference type="AlphaFoldDB" id="A0A6G2DG52"/>
<name>A0A6G2DG52_STREE</name>
<dbReference type="Gene3D" id="3.30.230.10">
    <property type="match status" value="1"/>
</dbReference>
<dbReference type="InterPro" id="IPR014721">
    <property type="entry name" value="Ribsml_uS5_D2-typ_fold_subgr"/>
</dbReference>
<dbReference type="InterPro" id="IPR020568">
    <property type="entry name" value="Ribosomal_Su5_D2-typ_SF"/>
</dbReference>
<comment type="caution">
    <text evidence="6">The sequence shown here is derived from an EMBL/GenBank/DDBJ whole genome shotgun (WGS) entry which is preliminary data.</text>
</comment>
<feature type="non-terminal residue" evidence="6">
    <location>
        <position position="1"/>
    </location>
</feature>
<dbReference type="GO" id="GO:0003918">
    <property type="term" value="F:DNA topoisomerase type II (double strand cut, ATP-hydrolyzing) activity"/>
    <property type="evidence" value="ECO:0007669"/>
    <property type="project" value="UniProtKB-EC"/>
</dbReference>
<feature type="non-terminal residue" evidence="6">
    <location>
        <position position="84"/>
    </location>
</feature>
<dbReference type="PANTHER" id="PTHR45866:SF12">
    <property type="entry name" value="DNA TOPOISOMERASE 4 SUBUNIT B"/>
    <property type="match status" value="1"/>
</dbReference>
<comment type="catalytic activity">
    <reaction evidence="1">
        <text>ATP-dependent breakage, passage and rejoining of double-stranded DNA.</text>
        <dbReference type="EC" id="5.6.2.2"/>
    </reaction>
</comment>
<evidence type="ECO:0000259" key="5">
    <source>
        <dbReference type="Pfam" id="PF00204"/>
    </source>
</evidence>